<name>T2GE02_MEGG1</name>
<dbReference type="eggNOG" id="COG0705">
    <property type="taxonomic scope" value="Bacteria"/>
</dbReference>
<gene>
    <name evidence="7" type="ORF">DGI_2678</name>
</gene>
<dbReference type="GO" id="GO:0004252">
    <property type="term" value="F:serine-type endopeptidase activity"/>
    <property type="evidence" value="ECO:0007669"/>
    <property type="project" value="InterPro"/>
</dbReference>
<dbReference type="PANTHER" id="PTHR43066">
    <property type="entry name" value="RHOMBOID-RELATED PROTEIN"/>
    <property type="match status" value="1"/>
</dbReference>
<dbReference type="AlphaFoldDB" id="T2GE02"/>
<reference evidence="8" key="2">
    <citation type="submission" date="2013-07" db="EMBL/GenBank/DDBJ databases">
        <authorList>
            <person name="Morais-Silva F.O."/>
            <person name="Rezende A.M."/>
            <person name="Pimentel C."/>
            <person name="Resende D.M."/>
            <person name="Santos C.I."/>
            <person name="Clemente C."/>
            <person name="de Oliveira L.M."/>
            <person name="da Silva S.M."/>
            <person name="Costa D.A."/>
            <person name="Varela-Raposo A."/>
            <person name="Horacio E.C.A."/>
            <person name="Matos M."/>
            <person name="Flores O."/>
            <person name="Ruiz J.C."/>
            <person name="Rodrigues-Pousada C."/>
        </authorList>
    </citation>
    <scope>NUCLEOTIDE SEQUENCE [LARGE SCALE GENOMIC DNA]</scope>
    <source>
        <strain evidence="8">ATCC 19364 / DSM 1382 / NCIMB 9332 / VKM B-1759</strain>
    </source>
</reference>
<protein>
    <submittedName>
        <fullName evidence="7">Putative membrane protein</fullName>
    </submittedName>
</protein>
<evidence type="ECO:0000256" key="3">
    <source>
        <dbReference type="ARBA" id="ARBA00022989"/>
    </source>
</evidence>
<keyword evidence="3 5" id="KW-1133">Transmembrane helix</keyword>
<sequence>MKLSWNAPGTLGLCAASLLVLGLQALLPAVAGVFASPVRVDPADPLFFAQCVLHVLGHVDFSHLSNNLLLLLLLGPMVEARHGTGWFLSIAALTAVVTALAALGLGHRVQGLSGVVFTCIGLASVAGARRGELPVTMLLVLGVYLGTEVLDLLRDDAVSQLSHLIGGVVGAGVGLALADREP</sequence>
<keyword evidence="4 5" id="KW-0472">Membrane</keyword>
<feature type="transmembrane region" description="Helical" evidence="5">
    <location>
        <begin position="111"/>
        <end position="128"/>
    </location>
</feature>
<evidence type="ECO:0000259" key="6">
    <source>
        <dbReference type="Pfam" id="PF01694"/>
    </source>
</evidence>
<dbReference type="GO" id="GO:0016020">
    <property type="term" value="C:membrane"/>
    <property type="evidence" value="ECO:0007669"/>
    <property type="project" value="UniProtKB-SubCell"/>
</dbReference>
<dbReference type="Proteomes" id="UP000016587">
    <property type="component" value="Chromosome"/>
</dbReference>
<accession>T2GE02</accession>
<evidence type="ECO:0000256" key="1">
    <source>
        <dbReference type="ARBA" id="ARBA00004141"/>
    </source>
</evidence>
<evidence type="ECO:0000256" key="2">
    <source>
        <dbReference type="ARBA" id="ARBA00022692"/>
    </source>
</evidence>
<evidence type="ECO:0000313" key="8">
    <source>
        <dbReference type="Proteomes" id="UP000016587"/>
    </source>
</evidence>
<dbReference type="EMBL" id="CP006585">
    <property type="protein sequence ID" value="AGW14409.1"/>
    <property type="molecule type" value="Genomic_DNA"/>
</dbReference>
<dbReference type="RefSeq" id="WP_021761427.1">
    <property type="nucleotide sequence ID" value="NC_022444.1"/>
</dbReference>
<dbReference type="PATRIC" id="fig|1121448.10.peg.2634"/>
<dbReference type="STRING" id="1121448.DGI_2678"/>
<dbReference type="SUPFAM" id="SSF144091">
    <property type="entry name" value="Rhomboid-like"/>
    <property type="match status" value="1"/>
</dbReference>
<dbReference type="KEGG" id="dgg:DGI_2678"/>
<dbReference type="OrthoDB" id="5419261at2"/>
<dbReference type="Pfam" id="PF01694">
    <property type="entry name" value="Rhomboid"/>
    <property type="match status" value="1"/>
</dbReference>
<reference evidence="7 8" key="1">
    <citation type="journal article" date="2013" name="J. Bacteriol.">
        <title>Roles of HynAB and Ech, the only two hydrogenases found in the model sulfate reducer Desulfovibrio gigas.</title>
        <authorList>
            <person name="Morais-Silva F.O."/>
            <person name="Santos C.I."/>
            <person name="Rodrigues R."/>
            <person name="Pereira I.A."/>
            <person name="Rodrigues-Pousada C."/>
        </authorList>
    </citation>
    <scope>NUCLEOTIDE SEQUENCE [LARGE SCALE GENOMIC DNA]</scope>
    <source>
        <strain evidence="8">ATCC 19364 / DSM 1382 / NCIMB 9332 / VKM B-1759</strain>
    </source>
</reference>
<evidence type="ECO:0000256" key="4">
    <source>
        <dbReference type="ARBA" id="ARBA00023136"/>
    </source>
</evidence>
<keyword evidence="2 5" id="KW-0812">Transmembrane</keyword>
<feature type="transmembrane region" description="Helical" evidence="5">
    <location>
        <begin position="86"/>
        <end position="105"/>
    </location>
</feature>
<keyword evidence="8" id="KW-1185">Reference proteome</keyword>
<dbReference type="Gene3D" id="1.20.1540.10">
    <property type="entry name" value="Rhomboid-like"/>
    <property type="match status" value="1"/>
</dbReference>
<comment type="subcellular location">
    <subcellularLocation>
        <location evidence="1">Membrane</location>
        <topology evidence="1">Multi-pass membrane protein</topology>
    </subcellularLocation>
</comment>
<dbReference type="InterPro" id="IPR022764">
    <property type="entry name" value="Peptidase_S54_rhomboid_dom"/>
</dbReference>
<dbReference type="HOGENOM" id="CLU_095713_0_0_7"/>
<proteinExistence type="predicted"/>
<evidence type="ECO:0000256" key="5">
    <source>
        <dbReference type="SAM" id="Phobius"/>
    </source>
</evidence>
<organism evidence="7 8">
    <name type="scientific">Megalodesulfovibrio gigas (strain ATCC 19364 / DSM 1382 / NCIMB 9332 / VKM B-1759)</name>
    <name type="common">Desulfovibrio gigas</name>
    <dbReference type="NCBI Taxonomy" id="1121448"/>
    <lineage>
        <taxon>Bacteria</taxon>
        <taxon>Pseudomonadati</taxon>
        <taxon>Thermodesulfobacteriota</taxon>
        <taxon>Desulfovibrionia</taxon>
        <taxon>Desulfovibrionales</taxon>
        <taxon>Desulfovibrionaceae</taxon>
        <taxon>Megalodesulfovibrio</taxon>
    </lineage>
</organism>
<evidence type="ECO:0000313" key="7">
    <source>
        <dbReference type="EMBL" id="AGW14409.1"/>
    </source>
</evidence>
<dbReference type="InterPro" id="IPR035952">
    <property type="entry name" value="Rhomboid-like_sf"/>
</dbReference>
<feature type="domain" description="Peptidase S54 rhomboid" evidence="6">
    <location>
        <begin position="51"/>
        <end position="178"/>
    </location>
</feature>